<protein>
    <recommendedName>
        <fullName evidence="2">K Homology domain-containing protein</fullName>
    </recommendedName>
</protein>
<dbReference type="InterPro" id="IPR047538">
    <property type="entry name" value="KH-I_ASCC1"/>
</dbReference>
<dbReference type="PROSITE" id="PS50084">
    <property type="entry name" value="KH_TYPE_1"/>
    <property type="match status" value="1"/>
</dbReference>
<dbReference type="Gene3D" id="3.30.1370.10">
    <property type="entry name" value="K Homology domain, type 1"/>
    <property type="match status" value="1"/>
</dbReference>
<dbReference type="InterPro" id="IPR004087">
    <property type="entry name" value="KH_dom"/>
</dbReference>
<dbReference type="PIRSF" id="PIRSF027019">
    <property type="entry name" value="Euk_LigT"/>
    <property type="match status" value="1"/>
</dbReference>
<dbReference type="PANTHER" id="PTHR13360">
    <property type="entry name" value="ACTIVATING SIGNAL COINTEGRATOR 1 COMPLEX SUBUNIT 1"/>
    <property type="match status" value="1"/>
</dbReference>
<evidence type="ECO:0000259" key="2">
    <source>
        <dbReference type="SMART" id="SM00322"/>
    </source>
</evidence>
<dbReference type="InterPro" id="IPR009097">
    <property type="entry name" value="Cyclic_Pdiesterase"/>
</dbReference>
<organism evidence="3">
    <name type="scientific">Graphocephala atropunctata</name>
    <dbReference type="NCBI Taxonomy" id="36148"/>
    <lineage>
        <taxon>Eukaryota</taxon>
        <taxon>Metazoa</taxon>
        <taxon>Ecdysozoa</taxon>
        <taxon>Arthropoda</taxon>
        <taxon>Hexapoda</taxon>
        <taxon>Insecta</taxon>
        <taxon>Pterygota</taxon>
        <taxon>Neoptera</taxon>
        <taxon>Paraneoptera</taxon>
        <taxon>Hemiptera</taxon>
        <taxon>Auchenorrhyncha</taxon>
        <taxon>Membracoidea</taxon>
        <taxon>Cicadellidae</taxon>
        <taxon>Cicadellinae</taxon>
        <taxon>Cicadellini</taxon>
        <taxon>Graphocephala</taxon>
    </lineage>
</organism>
<keyword evidence="1" id="KW-0694">RNA-binding</keyword>
<sequence>MDVLRPPLITVDGRCYRINNPDPEYYETRQCGVEWDDQASNYNTDCTQDEPCDGREEYNIVLTDSKRYKTSFHVARVYYAPIIGTKGLTRRRLEDETQTIIKVPRGPPDQEIVITGTSKRAVVTARRRVEQIVLSYRRKQDPTHFISIPMFSPEVKDKFLKFKEQVLQVGQIRGVDESIFQKPEKLHLTLCTVVLTDNFERTEAIRVMENCKRDVIDPMMEGNSITILLSGVEYMNDDPSEVDVLFARVHANEILQRLVDGIVDYCSDAGLIDKQFERVKLHVTIMNTLFRDTRREGFGKSKKRETFNGAPILEMFQDFEFGEVTVDTIHLSTRFTTSDTTGYYQATTEISLFLQTGEILS</sequence>
<dbReference type="SMART" id="SM00322">
    <property type="entry name" value="KH"/>
    <property type="match status" value="1"/>
</dbReference>
<evidence type="ECO:0000313" key="3">
    <source>
        <dbReference type="EMBL" id="JAT28396.1"/>
    </source>
</evidence>
<name>A0A1B6LXG8_9HEMI</name>
<evidence type="ECO:0000256" key="1">
    <source>
        <dbReference type="PROSITE-ProRule" id="PRU00117"/>
    </source>
</evidence>
<dbReference type="GO" id="GO:0006355">
    <property type="term" value="P:regulation of DNA-templated transcription"/>
    <property type="evidence" value="ECO:0007669"/>
    <property type="project" value="TreeGrafter"/>
</dbReference>
<reference evidence="3" key="1">
    <citation type="submission" date="2015-11" db="EMBL/GenBank/DDBJ databases">
        <title>De novo transcriptome assembly of four potential Pierce s Disease insect vectors from Arizona vineyards.</title>
        <authorList>
            <person name="Tassone E.E."/>
        </authorList>
    </citation>
    <scope>NUCLEOTIDE SEQUENCE</scope>
</reference>
<dbReference type="InterPro" id="IPR019510">
    <property type="entry name" value="AKAP7-like_phosphoesterase"/>
</dbReference>
<dbReference type="Gene3D" id="3.90.1140.10">
    <property type="entry name" value="Cyclic phosphodiesterase"/>
    <property type="match status" value="1"/>
</dbReference>
<accession>A0A1B6LXG8</accession>
<dbReference type="InterPro" id="IPR004088">
    <property type="entry name" value="KH_dom_type_1"/>
</dbReference>
<dbReference type="InterPro" id="IPR036612">
    <property type="entry name" value="KH_dom_type_1_sf"/>
</dbReference>
<dbReference type="PANTHER" id="PTHR13360:SF1">
    <property type="entry name" value="ACTIVATING SIGNAL COINTEGRATOR 1 COMPLEX SUBUNIT 1"/>
    <property type="match status" value="1"/>
</dbReference>
<dbReference type="Pfam" id="PF10469">
    <property type="entry name" value="AKAP7_NLS"/>
    <property type="match status" value="1"/>
</dbReference>
<dbReference type="GO" id="GO:0003723">
    <property type="term" value="F:RNA binding"/>
    <property type="evidence" value="ECO:0007669"/>
    <property type="project" value="UniProtKB-UniRule"/>
</dbReference>
<gene>
    <name evidence="3" type="ORF">g.16598</name>
</gene>
<dbReference type="SUPFAM" id="SSF55144">
    <property type="entry name" value="LigT-like"/>
    <property type="match status" value="1"/>
</dbReference>
<proteinExistence type="predicted"/>
<dbReference type="AlphaFoldDB" id="A0A1B6LXG8"/>
<dbReference type="EMBL" id="GEBQ01011581">
    <property type="protein sequence ID" value="JAT28396.1"/>
    <property type="molecule type" value="Transcribed_RNA"/>
</dbReference>
<dbReference type="Pfam" id="PF00013">
    <property type="entry name" value="KH_1"/>
    <property type="match status" value="1"/>
</dbReference>
<dbReference type="GO" id="GO:0006307">
    <property type="term" value="P:DNA alkylation repair"/>
    <property type="evidence" value="ECO:0007669"/>
    <property type="project" value="InterPro"/>
</dbReference>
<dbReference type="InterPro" id="IPR009210">
    <property type="entry name" value="ASCC1"/>
</dbReference>
<feature type="domain" description="K Homology" evidence="2">
    <location>
        <begin position="66"/>
        <end position="134"/>
    </location>
</feature>
<dbReference type="GO" id="GO:0005634">
    <property type="term" value="C:nucleus"/>
    <property type="evidence" value="ECO:0007669"/>
    <property type="project" value="TreeGrafter"/>
</dbReference>
<dbReference type="SUPFAM" id="SSF54791">
    <property type="entry name" value="Eukaryotic type KH-domain (KH-domain type I)"/>
    <property type="match status" value="1"/>
</dbReference>
<dbReference type="CDD" id="cd22419">
    <property type="entry name" value="KH-I_ASCC1"/>
    <property type="match status" value="1"/>
</dbReference>